<dbReference type="GO" id="GO:0005524">
    <property type="term" value="F:ATP binding"/>
    <property type="evidence" value="ECO:0007669"/>
    <property type="project" value="InterPro"/>
</dbReference>
<evidence type="ECO:0000313" key="3">
    <source>
        <dbReference type="Proteomes" id="UP000321058"/>
    </source>
</evidence>
<dbReference type="PANTHER" id="PTHR42759:SF1">
    <property type="entry name" value="MAGNESIUM-CHELATASE SUBUNIT CHLD"/>
    <property type="match status" value="1"/>
</dbReference>
<dbReference type="PANTHER" id="PTHR42759">
    <property type="entry name" value="MOXR FAMILY PROTEIN"/>
    <property type="match status" value="1"/>
</dbReference>
<dbReference type="InterPro" id="IPR050764">
    <property type="entry name" value="CbbQ/NirQ/NorQ/GpvN"/>
</dbReference>
<name>A0A512N9F4_9HYPH</name>
<dbReference type="AlphaFoldDB" id="A0A512N9F4"/>
<reference evidence="2 3" key="1">
    <citation type="submission" date="2019-07" db="EMBL/GenBank/DDBJ databases">
        <title>Whole genome shotgun sequence of Reyranella soli NBRC 108950.</title>
        <authorList>
            <person name="Hosoyama A."/>
            <person name="Uohara A."/>
            <person name="Ohji S."/>
            <person name="Ichikawa N."/>
        </authorList>
    </citation>
    <scope>NUCLEOTIDE SEQUENCE [LARGE SCALE GENOMIC DNA]</scope>
    <source>
        <strain evidence="2 3">NBRC 108950</strain>
    </source>
</reference>
<dbReference type="EMBL" id="BKAJ01000040">
    <property type="protein sequence ID" value="GEP55612.1"/>
    <property type="molecule type" value="Genomic_DNA"/>
</dbReference>
<evidence type="ECO:0000313" key="2">
    <source>
        <dbReference type="EMBL" id="GEP55612.1"/>
    </source>
</evidence>
<comment type="caution">
    <text evidence="2">The sequence shown here is derived from an EMBL/GenBank/DDBJ whole genome shotgun (WGS) entry which is preliminary data.</text>
</comment>
<dbReference type="GO" id="GO:0016887">
    <property type="term" value="F:ATP hydrolysis activity"/>
    <property type="evidence" value="ECO:0007669"/>
    <property type="project" value="InterPro"/>
</dbReference>
<dbReference type="Pfam" id="PF07728">
    <property type="entry name" value="AAA_5"/>
    <property type="match status" value="1"/>
</dbReference>
<dbReference type="OrthoDB" id="9783370at2"/>
<sequence length="321" mass="35806">MVNYVFDLVQHAEQNGGNNDLGGILKARPFQLFYADVKEEVANYIASEGLRDAVNVSMATGRPLLLTGEPGTGKTTAATWMSGIFGLNAARFQVKSNSRAQDLLYTFDAVAYFRESQMAAANRTPAPSKGEFVQKGPLWQAIEDAADKPQLLLIDEIDKAPRDFPNDLLHELDRMEIFCAEQGKTVTLKDRALRPVIVITSNSERRLPEPFLRRCIYHNIVLDQKMLERIVDGRLKQTKAYFEAEATFRTAATKCFFALRDNDNLQKKPSVDEFWQWLAFVGSSNAAARAKVIEIAGGGRFSELPSLSALVKLSEDRAQLP</sequence>
<protein>
    <submittedName>
        <fullName evidence="2">ATPase AAA</fullName>
    </submittedName>
</protein>
<dbReference type="InterPro" id="IPR027417">
    <property type="entry name" value="P-loop_NTPase"/>
</dbReference>
<feature type="domain" description="AAA+ ATPase" evidence="1">
    <location>
        <begin position="60"/>
        <end position="222"/>
    </location>
</feature>
<dbReference type="InterPro" id="IPR003593">
    <property type="entry name" value="AAA+_ATPase"/>
</dbReference>
<organism evidence="2 3">
    <name type="scientific">Reyranella soli</name>
    <dbReference type="NCBI Taxonomy" id="1230389"/>
    <lineage>
        <taxon>Bacteria</taxon>
        <taxon>Pseudomonadati</taxon>
        <taxon>Pseudomonadota</taxon>
        <taxon>Alphaproteobacteria</taxon>
        <taxon>Hyphomicrobiales</taxon>
        <taxon>Reyranellaceae</taxon>
        <taxon>Reyranella</taxon>
    </lineage>
</organism>
<evidence type="ECO:0000259" key="1">
    <source>
        <dbReference type="SMART" id="SM00382"/>
    </source>
</evidence>
<dbReference type="SMART" id="SM00382">
    <property type="entry name" value="AAA"/>
    <property type="match status" value="1"/>
</dbReference>
<dbReference type="SUPFAM" id="SSF52540">
    <property type="entry name" value="P-loop containing nucleoside triphosphate hydrolases"/>
    <property type="match status" value="1"/>
</dbReference>
<proteinExistence type="predicted"/>
<keyword evidence="3" id="KW-1185">Reference proteome</keyword>
<dbReference type="CDD" id="cd00009">
    <property type="entry name" value="AAA"/>
    <property type="match status" value="1"/>
</dbReference>
<gene>
    <name evidence="2" type="ORF">RSO01_27780</name>
</gene>
<accession>A0A512N9F4</accession>
<dbReference type="Proteomes" id="UP000321058">
    <property type="component" value="Unassembled WGS sequence"/>
</dbReference>
<dbReference type="Gene3D" id="3.40.50.300">
    <property type="entry name" value="P-loop containing nucleotide triphosphate hydrolases"/>
    <property type="match status" value="1"/>
</dbReference>
<dbReference type="RefSeq" id="WP_147149695.1">
    <property type="nucleotide sequence ID" value="NZ_BKAJ01000040.1"/>
</dbReference>
<dbReference type="InterPro" id="IPR011704">
    <property type="entry name" value="ATPase_dyneun-rel_AAA"/>
</dbReference>